<feature type="domain" description="Lon N-terminal" evidence="21">
    <location>
        <begin position="7"/>
        <end position="190"/>
    </location>
</feature>
<dbReference type="Pfam" id="PF05362">
    <property type="entry name" value="Lon_C"/>
    <property type="match status" value="1"/>
</dbReference>
<dbReference type="InterPro" id="IPR008269">
    <property type="entry name" value="Lon_proteolytic"/>
</dbReference>
<evidence type="ECO:0000259" key="21">
    <source>
        <dbReference type="PROSITE" id="PS51787"/>
    </source>
</evidence>
<dbReference type="OrthoDB" id="9803599at2"/>
<dbReference type="SMART" id="SM00382">
    <property type="entry name" value="AAA"/>
    <property type="match status" value="1"/>
</dbReference>
<organism evidence="22 23">
    <name type="scientific">Mycolicibacterium grossiae</name>
    <dbReference type="NCBI Taxonomy" id="1552759"/>
    <lineage>
        <taxon>Bacteria</taxon>
        <taxon>Bacillati</taxon>
        <taxon>Actinomycetota</taxon>
        <taxon>Actinomycetes</taxon>
        <taxon>Mycobacteriales</taxon>
        <taxon>Mycobacteriaceae</taxon>
        <taxon>Mycolicibacterium</taxon>
    </lineage>
</organism>
<keyword evidence="7 14" id="KW-0067">ATP-binding</keyword>
<dbReference type="Gene3D" id="1.20.58.1480">
    <property type="match status" value="1"/>
</dbReference>
<dbReference type="Pfam" id="PF00004">
    <property type="entry name" value="AAA"/>
    <property type="match status" value="1"/>
</dbReference>
<evidence type="ECO:0000256" key="15">
    <source>
        <dbReference type="PIRNR" id="PIRNR001174"/>
    </source>
</evidence>
<dbReference type="SUPFAM" id="SSF88697">
    <property type="entry name" value="PUA domain-like"/>
    <property type="match status" value="1"/>
</dbReference>
<dbReference type="Pfam" id="PF22667">
    <property type="entry name" value="Lon_lid"/>
    <property type="match status" value="1"/>
</dbReference>
<evidence type="ECO:0000256" key="10">
    <source>
        <dbReference type="ARBA" id="ARBA00053875"/>
    </source>
</evidence>
<evidence type="ECO:0000256" key="4">
    <source>
        <dbReference type="ARBA" id="ARBA00022741"/>
    </source>
</evidence>
<keyword evidence="4 14" id="KW-0547">Nucleotide-binding</keyword>
<dbReference type="SUPFAM" id="SSF54211">
    <property type="entry name" value="Ribosomal protein S5 domain 2-like"/>
    <property type="match status" value="1"/>
</dbReference>
<comment type="subcellular location">
    <subcellularLocation>
        <location evidence="1 14 15">Cytoplasm</location>
    </subcellularLocation>
</comment>
<feature type="active site" evidence="14 16">
    <location>
        <position position="673"/>
    </location>
</feature>
<keyword evidence="5 14" id="KW-0378">Hydrolase</keyword>
<comment type="subunit">
    <text evidence="14 15">Homohexamer. Organized in a ring with a central cavity.</text>
</comment>
<proteinExistence type="evidence at transcript level"/>
<dbReference type="InterPro" id="IPR014721">
    <property type="entry name" value="Ribsml_uS5_D2-typ_fold_subgr"/>
</dbReference>
<dbReference type="InterPro" id="IPR046336">
    <property type="entry name" value="Lon_prtase_N_sf"/>
</dbReference>
<evidence type="ECO:0000313" key="22">
    <source>
        <dbReference type="EMBL" id="OFJ53643.1"/>
    </source>
</evidence>
<evidence type="ECO:0000256" key="16">
    <source>
        <dbReference type="PIRSR" id="PIRSR001174-1"/>
    </source>
</evidence>
<evidence type="ECO:0000256" key="18">
    <source>
        <dbReference type="PROSITE-ProRule" id="PRU01122"/>
    </source>
</evidence>
<dbReference type="InterPro" id="IPR003111">
    <property type="entry name" value="Lon_prtase_N"/>
</dbReference>
<evidence type="ECO:0000256" key="12">
    <source>
        <dbReference type="ARBA" id="ARBA00071934"/>
    </source>
</evidence>
<dbReference type="Proteomes" id="UP000178953">
    <property type="component" value="Unassembled WGS sequence"/>
</dbReference>
<dbReference type="GO" id="GO:0004252">
    <property type="term" value="F:serine-type endopeptidase activity"/>
    <property type="evidence" value="ECO:0007669"/>
    <property type="project" value="UniProtKB-UniRule"/>
</dbReference>
<dbReference type="HAMAP" id="MF_01973">
    <property type="entry name" value="lon_bact"/>
    <property type="match status" value="1"/>
</dbReference>
<keyword evidence="23" id="KW-1185">Reference proteome</keyword>
<name>A0A1E8Q4Y0_9MYCO</name>
<keyword evidence="2 14" id="KW-0963">Cytoplasm</keyword>
<dbReference type="PANTHER" id="PTHR10046">
    <property type="entry name" value="ATP DEPENDENT LON PROTEASE FAMILY MEMBER"/>
    <property type="match status" value="1"/>
</dbReference>
<gene>
    <name evidence="14" type="primary">lon</name>
    <name evidence="22" type="ORF">BEL07_11280</name>
</gene>
<dbReference type="PRINTS" id="PR00830">
    <property type="entry name" value="ENDOLAPTASE"/>
</dbReference>
<dbReference type="PIRSF" id="PIRSF001174">
    <property type="entry name" value="Lon_proteas"/>
    <property type="match status" value="1"/>
</dbReference>
<evidence type="ECO:0000256" key="17">
    <source>
        <dbReference type="PIRSR" id="PIRSR001174-2"/>
    </source>
</evidence>
<dbReference type="Pfam" id="PF02190">
    <property type="entry name" value="LON_substr_bdg"/>
    <property type="match status" value="1"/>
</dbReference>
<evidence type="ECO:0000259" key="20">
    <source>
        <dbReference type="PROSITE" id="PS51786"/>
    </source>
</evidence>
<comment type="caution">
    <text evidence="22">The sequence shown here is derived from an EMBL/GenBank/DDBJ whole genome shotgun (WGS) entry which is preliminary data.</text>
</comment>
<dbReference type="InterPro" id="IPR027417">
    <property type="entry name" value="P-loop_NTPase"/>
</dbReference>
<evidence type="ECO:0000256" key="5">
    <source>
        <dbReference type="ARBA" id="ARBA00022801"/>
    </source>
</evidence>
<dbReference type="GO" id="GO:0005737">
    <property type="term" value="C:cytoplasm"/>
    <property type="evidence" value="ECO:0007669"/>
    <property type="project" value="UniProtKB-SubCell"/>
</dbReference>
<comment type="function">
    <text evidence="10 14">ATP-dependent serine protease that mediates the selective degradation of mutant and abnormal proteins as well as certain short-lived regulatory proteins. Required for cellular homeostasis and for survival from DNA damage and developmental changes induced by stress. Degrades polypeptides processively to yield small peptide fragments that are 5 to 10 amino acids long. Binds to DNA in a double-stranded, site-specific manner.</text>
</comment>
<evidence type="ECO:0000256" key="6">
    <source>
        <dbReference type="ARBA" id="ARBA00022825"/>
    </source>
</evidence>
<dbReference type="Gene3D" id="2.30.130.40">
    <property type="entry name" value="LON domain-like"/>
    <property type="match status" value="1"/>
</dbReference>
<evidence type="ECO:0000256" key="14">
    <source>
        <dbReference type="HAMAP-Rule" id="MF_01973"/>
    </source>
</evidence>
<dbReference type="InterPro" id="IPR003959">
    <property type="entry name" value="ATPase_AAA_core"/>
</dbReference>
<dbReference type="FunFam" id="3.40.50.300:FF:000021">
    <property type="entry name" value="Lon protease homolog"/>
    <property type="match status" value="1"/>
</dbReference>
<dbReference type="InterPro" id="IPR008268">
    <property type="entry name" value="Peptidase_S16_AS"/>
</dbReference>
<dbReference type="Gene3D" id="1.20.5.5270">
    <property type="match status" value="1"/>
</dbReference>
<reference evidence="22 23" key="1">
    <citation type="submission" date="2016-09" db="EMBL/GenBank/DDBJ databases">
        <title>genome sequence of Mycobacterium sp. 739 SCH.</title>
        <authorList>
            <person name="Greninger A.L."/>
            <person name="Qin X."/>
            <person name="Jerome K."/>
            <person name="Vora S."/>
            <person name="Quinn K."/>
        </authorList>
    </citation>
    <scope>NUCLEOTIDE SEQUENCE [LARGE SCALE GENOMIC DNA]</scope>
    <source>
        <strain evidence="22 23">SCH</strain>
    </source>
</reference>
<keyword evidence="6 14" id="KW-0720">Serine protease</keyword>
<dbReference type="InterPro" id="IPR020568">
    <property type="entry name" value="Ribosomal_Su5_D2-typ_SF"/>
</dbReference>
<dbReference type="GO" id="GO:0034605">
    <property type="term" value="P:cellular response to heat"/>
    <property type="evidence" value="ECO:0007669"/>
    <property type="project" value="UniProtKB-UniRule"/>
</dbReference>
<dbReference type="Gene3D" id="3.40.50.300">
    <property type="entry name" value="P-loop containing nucleotide triphosphate hydrolases"/>
    <property type="match status" value="1"/>
</dbReference>
<evidence type="ECO:0000256" key="3">
    <source>
        <dbReference type="ARBA" id="ARBA00022670"/>
    </source>
</evidence>
<dbReference type="InterPro" id="IPR054594">
    <property type="entry name" value="Lon_lid"/>
</dbReference>
<evidence type="ECO:0000256" key="19">
    <source>
        <dbReference type="RuleBase" id="RU000591"/>
    </source>
</evidence>
<protein>
    <recommendedName>
        <fullName evidence="12 14">Lon protease</fullName>
        <ecNumber evidence="11 14">3.4.21.53</ecNumber>
    </recommendedName>
    <alternativeName>
        <fullName evidence="13 14">ATP-dependent protease La</fullName>
    </alternativeName>
</protein>
<keyword evidence="8 14" id="KW-0346">Stress response</keyword>
<evidence type="ECO:0000313" key="23">
    <source>
        <dbReference type="Proteomes" id="UP000178953"/>
    </source>
</evidence>
<feature type="domain" description="Lon proteolytic" evidence="20">
    <location>
        <begin position="587"/>
        <end position="767"/>
    </location>
</feature>
<dbReference type="GO" id="GO:0016887">
    <property type="term" value="F:ATP hydrolysis activity"/>
    <property type="evidence" value="ECO:0007669"/>
    <property type="project" value="UniProtKB-UniRule"/>
</dbReference>
<dbReference type="Gene3D" id="1.10.8.60">
    <property type="match status" value="1"/>
</dbReference>
<dbReference type="GO" id="GO:0004176">
    <property type="term" value="F:ATP-dependent peptidase activity"/>
    <property type="evidence" value="ECO:0007669"/>
    <property type="project" value="UniProtKB-UniRule"/>
</dbReference>
<dbReference type="InterPro" id="IPR027543">
    <property type="entry name" value="Lon_bac"/>
</dbReference>
<dbReference type="GO" id="GO:0043565">
    <property type="term" value="F:sequence-specific DNA binding"/>
    <property type="evidence" value="ECO:0007669"/>
    <property type="project" value="UniProtKB-UniRule"/>
</dbReference>
<feature type="active site" evidence="14 16">
    <location>
        <position position="716"/>
    </location>
</feature>
<dbReference type="AlphaFoldDB" id="A0A1E8Q4Y0"/>
<dbReference type="InterPro" id="IPR003593">
    <property type="entry name" value="AAA+_ATPase"/>
</dbReference>
<evidence type="ECO:0000256" key="13">
    <source>
        <dbReference type="ARBA" id="ARBA00082722"/>
    </source>
</evidence>
<accession>A0A1E8Q4Y0</accession>
<dbReference type="InterPro" id="IPR015947">
    <property type="entry name" value="PUA-like_sf"/>
</dbReference>
<comment type="catalytic activity">
    <reaction evidence="9 14 15 18">
        <text>Hydrolysis of proteins in presence of ATP.</text>
        <dbReference type="EC" id="3.4.21.53"/>
    </reaction>
</comment>
<evidence type="ECO:0000256" key="1">
    <source>
        <dbReference type="ARBA" id="ARBA00004496"/>
    </source>
</evidence>
<dbReference type="CDD" id="cd19500">
    <property type="entry name" value="RecA-like_Lon"/>
    <property type="match status" value="1"/>
</dbReference>
<comment type="similarity">
    <text evidence="14 15 18 19">Belongs to the peptidase S16 family.</text>
</comment>
<dbReference type="EC" id="3.4.21.53" evidence="11 14"/>
<dbReference type="Gene3D" id="3.30.230.10">
    <property type="match status" value="1"/>
</dbReference>
<evidence type="ECO:0000256" key="8">
    <source>
        <dbReference type="ARBA" id="ARBA00023016"/>
    </source>
</evidence>
<dbReference type="RefSeq" id="WP_070353189.1">
    <property type="nucleotide sequence ID" value="NZ_CP043474.1"/>
</dbReference>
<evidence type="ECO:0000256" key="7">
    <source>
        <dbReference type="ARBA" id="ARBA00022840"/>
    </source>
</evidence>
<dbReference type="PROSITE" id="PS51787">
    <property type="entry name" value="LON_N"/>
    <property type="match status" value="1"/>
</dbReference>
<dbReference type="GO" id="GO:0006515">
    <property type="term" value="P:protein quality control for misfolded or incompletely synthesized proteins"/>
    <property type="evidence" value="ECO:0007669"/>
    <property type="project" value="UniProtKB-UniRule"/>
</dbReference>
<keyword evidence="3 14" id="KW-0645">Protease</keyword>
<dbReference type="SUPFAM" id="SSF52540">
    <property type="entry name" value="P-loop containing nucleoside triphosphate hydrolases"/>
    <property type="match status" value="1"/>
</dbReference>
<sequence length="776" mass="83330">MPETISVPVLFVSEPIVLPGMVVPVELDDAARAAVDAAQATDTGKLLIAPRLDDRYPTHGVLASIVQVGRMPSGGAAAVVRGERRAHIGSGTTGPGAALWVEVTEVADTPAAEDVKTLAADYKKLLLAMLQRREAWQIVDVVNKISDPSALADTAGYASYLTDVQKRELVETEDVARRLRLLVEWTGDHLAEVEVTDKIAEDVRAGMDKQQKEFLLRQQLAAIRKELGELGPDGEEGSDDYRARVDAADLPEKVREAALREVGKLERSSDQSPEGGWIRTWLDTVLDLPWNVTTEDSTDLAAARNILDADHHGLDDVKDRIVEYLAVRSRRAQRKMSVVGGRGSGAVMVLAGPPGVGKTSLGESVARALGRKFVRVALGGVRDEAEIRGHRRTYVGALPGRIVRAIGEAGSMNPVVLLDEIDKVGSDYRGDPSSALLEVLDPAQNHTFRDHYLELDLDLSDVVFLATANVIENIPSALLDRMELIQIDGYTEDDKVAIARDYLLPRQAERAALTPDEVRVTDEALRKVAADYTREPGVRQFERLLAKALRKATTKLAADPTPITIDEPDLVGYLGRPRFTPESNERTAVPGVATGLAVTGLGGDVLYIEAGSTDAEPGLKLTGQLGDVMKESAQIALSYVRAHADQLGVDPKTLDRQIHVHVPAGAVPKDGPSAGVTMVTALVSMATGRQVRGDVGMTGEVTLNGRVLPIGGVKQKLLAAQRAGLTTVFIPQRNEPDLDEVPAEVLTALDVRPMTDVAEIVALALEPTAESVTQAA</sequence>
<evidence type="ECO:0000256" key="9">
    <source>
        <dbReference type="ARBA" id="ARBA00050665"/>
    </source>
</evidence>
<dbReference type="SMART" id="SM00464">
    <property type="entry name" value="LON"/>
    <property type="match status" value="1"/>
</dbReference>
<dbReference type="NCBIfam" id="TIGR00763">
    <property type="entry name" value="lon"/>
    <property type="match status" value="1"/>
</dbReference>
<feature type="binding site" evidence="14 17">
    <location>
        <begin position="352"/>
        <end position="359"/>
    </location>
    <ligand>
        <name>ATP</name>
        <dbReference type="ChEBI" id="CHEBI:30616"/>
    </ligand>
</feature>
<dbReference type="PROSITE" id="PS01046">
    <property type="entry name" value="LON_SER"/>
    <property type="match status" value="1"/>
</dbReference>
<dbReference type="EMBL" id="MCHX01000022">
    <property type="protein sequence ID" value="OFJ53643.1"/>
    <property type="molecule type" value="Genomic_DNA"/>
</dbReference>
<evidence type="ECO:0000256" key="2">
    <source>
        <dbReference type="ARBA" id="ARBA00022490"/>
    </source>
</evidence>
<dbReference type="PROSITE" id="PS51786">
    <property type="entry name" value="LON_PROTEOLYTIC"/>
    <property type="match status" value="1"/>
</dbReference>
<dbReference type="GO" id="GO:0005524">
    <property type="term" value="F:ATP binding"/>
    <property type="evidence" value="ECO:0007669"/>
    <property type="project" value="UniProtKB-UniRule"/>
</dbReference>
<dbReference type="InterPro" id="IPR027065">
    <property type="entry name" value="Lon_Prtase"/>
</dbReference>
<evidence type="ECO:0000256" key="11">
    <source>
        <dbReference type="ARBA" id="ARBA00066743"/>
    </source>
</evidence>
<dbReference type="InterPro" id="IPR004815">
    <property type="entry name" value="Lon_bac/euk-typ"/>
</dbReference>
<comment type="induction">
    <text evidence="14">By heat shock.</text>
</comment>